<name>X6LZG2_RETFI</name>
<keyword evidence="2" id="KW-0472">Membrane</keyword>
<accession>X6LZG2</accession>
<feature type="transmembrane region" description="Helical" evidence="2">
    <location>
        <begin position="102"/>
        <end position="127"/>
    </location>
</feature>
<comment type="caution">
    <text evidence="3">The sequence shown here is derived from an EMBL/GenBank/DDBJ whole genome shotgun (WGS) entry which is preliminary data.</text>
</comment>
<reference evidence="3 4" key="1">
    <citation type="journal article" date="2013" name="Curr. Biol.">
        <title>The Genome of the Foraminiferan Reticulomyxa filosa.</title>
        <authorList>
            <person name="Glockner G."/>
            <person name="Hulsmann N."/>
            <person name="Schleicher M."/>
            <person name="Noegel A.A."/>
            <person name="Eichinger L."/>
            <person name="Gallinger C."/>
            <person name="Pawlowski J."/>
            <person name="Sierra R."/>
            <person name="Euteneuer U."/>
            <person name="Pillet L."/>
            <person name="Moustafa A."/>
            <person name="Platzer M."/>
            <person name="Groth M."/>
            <person name="Szafranski K."/>
            <person name="Schliwa M."/>
        </authorList>
    </citation>
    <scope>NUCLEOTIDE SEQUENCE [LARGE SCALE GENOMIC DNA]</scope>
</reference>
<dbReference type="AlphaFoldDB" id="X6LZG2"/>
<feature type="non-terminal residue" evidence="3">
    <location>
        <position position="1"/>
    </location>
</feature>
<keyword evidence="4" id="KW-1185">Reference proteome</keyword>
<dbReference type="EMBL" id="ASPP01027050">
    <property type="protein sequence ID" value="ETO06537.1"/>
    <property type="molecule type" value="Genomic_DNA"/>
</dbReference>
<evidence type="ECO:0000256" key="1">
    <source>
        <dbReference type="SAM" id="MobiDB-lite"/>
    </source>
</evidence>
<feature type="region of interest" description="Disordered" evidence="1">
    <location>
        <begin position="1"/>
        <end position="28"/>
    </location>
</feature>
<evidence type="ECO:0000313" key="4">
    <source>
        <dbReference type="Proteomes" id="UP000023152"/>
    </source>
</evidence>
<organism evidence="3 4">
    <name type="scientific">Reticulomyxa filosa</name>
    <dbReference type="NCBI Taxonomy" id="46433"/>
    <lineage>
        <taxon>Eukaryota</taxon>
        <taxon>Sar</taxon>
        <taxon>Rhizaria</taxon>
        <taxon>Retaria</taxon>
        <taxon>Foraminifera</taxon>
        <taxon>Monothalamids</taxon>
        <taxon>Reticulomyxidae</taxon>
        <taxon>Reticulomyxa</taxon>
    </lineage>
</organism>
<dbReference type="Proteomes" id="UP000023152">
    <property type="component" value="Unassembled WGS sequence"/>
</dbReference>
<sequence>SERAFDATSYDDDILIDDGEDWGDEDDAEVAPDMEEGQEQDKRVMGSVSQCNKTISNSQNLKRQPKIKKQLAHKKILYLKTTRLVDFFKKISVKCLFPTKKIYSLVFSFFFVFSSIYCIILTSDFMLNYAKICVYKKVQNLDIVPIFNFVQNTTFLTKVYR</sequence>
<feature type="compositionally biased region" description="Acidic residues" evidence="1">
    <location>
        <begin position="9"/>
        <end position="28"/>
    </location>
</feature>
<protein>
    <submittedName>
        <fullName evidence="3">Uncharacterized protein</fullName>
    </submittedName>
</protein>
<evidence type="ECO:0000256" key="2">
    <source>
        <dbReference type="SAM" id="Phobius"/>
    </source>
</evidence>
<evidence type="ECO:0000313" key="3">
    <source>
        <dbReference type="EMBL" id="ETO06537.1"/>
    </source>
</evidence>
<gene>
    <name evidence="3" type="ORF">RFI_30855</name>
</gene>
<keyword evidence="2" id="KW-1133">Transmembrane helix</keyword>
<proteinExistence type="predicted"/>
<keyword evidence="2" id="KW-0812">Transmembrane</keyword>